<dbReference type="Pfam" id="PF07859">
    <property type="entry name" value="Abhydrolase_3"/>
    <property type="match status" value="1"/>
</dbReference>
<dbReference type="PANTHER" id="PTHR48081">
    <property type="entry name" value="AB HYDROLASE SUPERFAMILY PROTEIN C4A8.06C"/>
    <property type="match status" value="1"/>
</dbReference>
<reference evidence="5" key="1">
    <citation type="submission" date="2020-06" db="EMBL/GenBank/DDBJ databases">
        <title>Stable isotope informed genome-resolved metagenomics uncovers potential trophic interactions in rhizosphere soil.</title>
        <authorList>
            <person name="Starr E.P."/>
            <person name="Shi S."/>
            <person name="Blazewicz S.J."/>
            <person name="Koch B.J."/>
            <person name="Probst A.J."/>
            <person name="Hungate B.A."/>
            <person name="Pett-Ridge J."/>
            <person name="Firestone M.K."/>
            <person name="Banfield J.F."/>
        </authorList>
    </citation>
    <scope>NUCLEOTIDE SEQUENCE</scope>
    <source>
        <strain evidence="5">YM_69_17</strain>
    </source>
</reference>
<evidence type="ECO:0000259" key="4">
    <source>
        <dbReference type="Pfam" id="PF07859"/>
    </source>
</evidence>
<dbReference type="GO" id="GO:0016787">
    <property type="term" value="F:hydrolase activity"/>
    <property type="evidence" value="ECO:0007669"/>
    <property type="project" value="UniProtKB-KW"/>
</dbReference>
<organism evidence="5 6">
    <name type="scientific">Inquilinus limosus</name>
    <dbReference type="NCBI Taxonomy" id="171674"/>
    <lineage>
        <taxon>Bacteria</taxon>
        <taxon>Pseudomonadati</taxon>
        <taxon>Pseudomonadota</taxon>
        <taxon>Alphaproteobacteria</taxon>
        <taxon>Rhodospirillales</taxon>
        <taxon>Rhodospirillaceae</taxon>
        <taxon>Inquilinus</taxon>
    </lineage>
</organism>
<dbReference type="InterPro" id="IPR029058">
    <property type="entry name" value="AB_hydrolase_fold"/>
</dbReference>
<comment type="caution">
    <text evidence="5">The sequence shown here is derived from an EMBL/GenBank/DDBJ whole genome shotgun (WGS) entry which is preliminary data.</text>
</comment>
<dbReference type="InterPro" id="IPR013094">
    <property type="entry name" value="AB_hydrolase_3"/>
</dbReference>
<gene>
    <name evidence="5" type="ORF">JF625_17285</name>
</gene>
<evidence type="ECO:0000256" key="1">
    <source>
        <dbReference type="ARBA" id="ARBA00010515"/>
    </source>
</evidence>
<dbReference type="Gene3D" id="3.40.50.1820">
    <property type="entry name" value="alpha/beta hydrolase"/>
    <property type="match status" value="1"/>
</dbReference>
<protein>
    <submittedName>
        <fullName evidence="5">Alpha/beta hydrolase</fullName>
    </submittedName>
</protein>
<dbReference type="SUPFAM" id="SSF53474">
    <property type="entry name" value="alpha/beta-Hydrolases"/>
    <property type="match status" value="1"/>
</dbReference>
<feature type="active site" evidence="3">
    <location>
        <position position="159"/>
    </location>
</feature>
<dbReference type="PANTHER" id="PTHR48081:SF8">
    <property type="entry name" value="ALPHA_BETA HYDROLASE FOLD-3 DOMAIN-CONTAINING PROTEIN-RELATED"/>
    <property type="match status" value="1"/>
</dbReference>
<dbReference type="InterPro" id="IPR002168">
    <property type="entry name" value="Lipase_GDXG_HIS_AS"/>
</dbReference>
<dbReference type="InterPro" id="IPR050300">
    <property type="entry name" value="GDXG_lipolytic_enzyme"/>
</dbReference>
<keyword evidence="2 5" id="KW-0378">Hydrolase</keyword>
<accession>A0A952FP97</accession>
<evidence type="ECO:0000256" key="3">
    <source>
        <dbReference type="PROSITE-ProRule" id="PRU10038"/>
    </source>
</evidence>
<dbReference type="Proteomes" id="UP000700706">
    <property type="component" value="Unassembled WGS sequence"/>
</dbReference>
<evidence type="ECO:0000313" key="6">
    <source>
        <dbReference type="Proteomes" id="UP000700706"/>
    </source>
</evidence>
<name>A0A952FP97_9PROT</name>
<evidence type="ECO:0000313" key="5">
    <source>
        <dbReference type="EMBL" id="MBW8726885.1"/>
    </source>
</evidence>
<dbReference type="AlphaFoldDB" id="A0A952FP97"/>
<feature type="domain" description="Alpha/beta hydrolase fold-3" evidence="4">
    <location>
        <begin position="81"/>
        <end position="288"/>
    </location>
</feature>
<sequence length="314" mass="33928">MAVDPQIAHMLQRVAAVSGDTPPTERLSPAEARRAMAPVLPLLNEHAPAVATVEDRTLPGGAGPIAARFYDPGTPEPSPAIVYIHGGGWVLCDLDSHDGICRELALRSGLKVVSLDYRLAPEHPFPAPLEDCVAAVRWLAAHGRDWGIDPGRLVVAGDSAGANLALATLLALRDAGERPLRGAALVYGVFAPDHDTPSHLAYGGDSRYFLSTAEMEWFWTHYVPAGTDRRTPLAAPLYADPAGLPPLYLTAAEFDCLRSDTEQLAYRLALAGQPHEYRLWRGMIHACLHMTGTVEAMRTEIDHLAAFLRRQATA</sequence>
<proteinExistence type="inferred from homology"/>
<dbReference type="PROSITE" id="PS01174">
    <property type="entry name" value="LIPASE_GDXG_SER"/>
    <property type="match status" value="1"/>
</dbReference>
<dbReference type="EMBL" id="JAEKLZ010000240">
    <property type="protein sequence ID" value="MBW8726885.1"/>
    <property type="molecule type" value="Genomic_DNA"/>
</dbReference>
<dbReference type="PROSITE" id="PS01173">
    <property type="entry name" value="LIPASE_GDXG_HIS"/>
    <property type="match status" value="1"/>
</dbReference>
<comment type="similarity">
    <text evidence="1">Belongs to the 'GDXG' lipolytic enzyme family.</text>
</comment>
<evidence type="ECO:0000256" key="2">
    <source>
        <dbReference type="ARBA" id="ARBA00022801"/>
    </source>
</evidence>
<dbReference type="InterPro" id="IPR033140">
    <property type="entry name" value="Lipase_GDXG_put_SER_AS"/>
</dbReference>